<dbReference type="GO" id="GO:0030170">
    <property type="term" value="F:pyridoxal phosphate binding"/>
    <property type="evidence" value="ECO:0007669"/>
    <property type="project" value="TreeGrafter"/>
</dbReference>
<organism evidence="2 3">
    <name type="scientific">Candidatus Entotheonella gemina</name>
    <dbReference type="NCBI Taxonomy" id="1429439"/>
    <lineage>
        <taxon>Bacteria</taxon>
        <taxon>Pseudomonadati</taxon>
        <taxon>Nitrospinota/Tectimicrobiota group</taxon>
        <taxon>Candidatus Tectimicrobiota</taxon>
        <taxon>Candidatus Entotheonellia</taxon>
        <taxon>Candidatus Entotheonellales</taxon>
        <taxon>Candidatus Entotheonellaceae</taxon>
        <taxon>Candidatus Entotheonella</taxon>
    </lineage>
</organism>
<dbReference type="PANTHER" id="PTHR30244:SF36">
    <property type="entry name" value="3-OXO-GLUCOSE-6-PHOSPHATE:GLUTAMATE AMINOTRANSFERASE"/>
    <property type="match status" value="1"/>
</dbReference>
<evidence type="ECO:0008006" key="4">
    <source>
        <dbReference type="Google" id="ProtNLM"/>
    </source>
</evidence>
<evidence type="ECO:0000256" key="1">
    <source>
        <dbReference type="ARBA" id="ARBA00022898"/>
    </source>
</evidence>
<sequence length="174" mass="18239">MTTSQEAVSEIVPFVDLAAQYPAIQGEVDAALRDVFERCDFILGRAVEAFEGAFARFIGVDHAVGVSNGLDALCLSLRGLSIGAGDEVILPANTYIATALAVSAVGARPVLVDCDPNTFEMDMAGIEAAMSRRTRAIIPVHLAGQAADMTSVTEIAQRHGVVVIEDAAQAHGTR</sequence>
<evidence type="ECO:0000313" key="2">
    <source>
        <dbReference type="EMBL" id="ETW92814.1"/>
    </source>
</evidence>
<dbReference type="GO" id="GO:0008483">
    <property type="term" value="F:transaminase activity"/>
    <property type="evidence" value="ECO:0007669"/>
    <property type="project" value="TreeGrafter"/>
</dbReference>
<dbReference type="AlphaFoldDB" id="W4L4M5"/>
<dbReference type="SUPFAM" id="SSF53383">
    <property type="entry name" value="PLP-dependent transferases"/>
    <property type="match status" value="1"/>
</dbReference>
<dbReference type="InterPro" id="IPR015424">
    <property type="entry name" value="PyrdxlP-dep_Trfase"/>
</dbReference>
<keyword evidence="1" id="KW-0663">Pyridoxal phosphate</keyword>
<dbReference type="HOGENOM" id="CLU_033332_4_2_7"/>
<accession>W4L4M5</accession>
<dbReference type="Proteomes" id="UP000019140">
    <property type="component" value="Unassembled WGS sequence"/>
</dbReference>
<reference evidence="2 3" key="1">
    <citation type="journal article" date="2014" name="Nature">
        <title>An environmental bacterial taxon with a large and distinct metabolic repertoire.</title>
        <authorList>
            <person name="Wilson M.C."/>
            <person name="Mori T."/>
            <person name="Ruckert C."/>
            <person name="Uria A.R."/>
            <person name="Helf M.J."/>
            <person name="Takada K."/>
            <person name="Gernert C."/>
            <person name="Steffens U.A."/>
            <person name="Heycke N."/>
            <person name="Schmitt S."/>
            <person name="Rinke C."/>
            <person name="Helfrich E.J."/>
            <person name="Brachmann A.O."/>
            <person name="Gurgui C."/>
            <person name="Wakimoto T."/>
            <person name="Kracht M."/>
            <person name="Crusemann M."/>
            <person name="Hentschel U."/>
            <person name="Abe I."/>
            <person name="Matsunaga S."/>
            <person name="Kalinowski J."/>
            <person name="Takeyama H."/>
            <person name="Piel J."/>
        </authorList>
    </citation>
    <scope>NUCLEOTIDE SEQUENCE [LARGE SCALE GENOMIC DNA]</scope>
    <source>
        <strain evidence="3">TSY2</strain>
    </source>
</reference>
<dbReference type="Gene3D" id="3.40.640.10">
    <property type="entry name" value="Type I PLP-dependent aspartate aminotransferase-like (Major domain)"/>
    <property type="match status" value="1"/>
</dbReference>
<dbReference type="EMBL" id="AZHX01002790">
    <property type="protein sequence ID" value="ETW92814.1"/>
    <property type="molecule type" value="Genomic_DNA"/>
</dbReference>
<evidence type="ECO:0000313" key="3">
    <source>
        <dbReference type="Proteomes" id="UP000019140"/>
    </source>
</evidence>
<dbReference type="Pfam" id="PF01041">
    <property type="entry name" value="DegT_DnrJ_EryC1"/>
    <property type="match status" value="1"/>
</dbReference>
<protein>
    <recommendedName>
        <fullName evidence="4">Aminotransferase class I/classII domain-containing protein</fullName>
    </recommendedName>
</protein>
<dbReference type="InterPro" id="IPR000653">
    <property type="entry name" value="DegT/StrS_aminotransferase"/>
</dbReference>
<dbReference type="GO" id="GO:0000271">
    <property type="term" value="P:polysaccharide biosynthetic process"/>
    <property type="evidence" value="ECO:0007669"/>
    <property type="project" value="TreeGrafter"/>
</dbReference>
<gene>
    <name evidence="2" type="ORF">ETSY2_52565</name>
</gene>
<dbReference type="PANTHER" id="PTHR30244">
    <property type="entry name" value="TRANSAMINASE"/>
    <property type="match status" value="1"/>
</dbReference>
<dbReference type="InterPro" id="IPR015421">
    <property type="entry name" value="PyrdxlP-dep_Trfase_major"/>
</dbReference>
<proteinExistence type="predicted"/>
<comment type="caution">
    <text evidence="2">The sequence shown here is derived from an EMBL/GenBank/DDBJ whole genome shotgun (WGS) entry which is preliminary data.</text>
</comment>
<feature type="non-terminal residue" evidence="2">
    <location>
        <position position="174"/>
    </location>
</feature>
<keyword evidence="3" id="KW-1185">Reference proteome</keyword>
<name>W4L4M5_9BACT</name>